<feature type="compositionally biased region" description="Low complexity" evidence="5">
    <location>
        <begin position="70"/>
        <end position="80"/>
    </location>
</feature>
<dbReference type="InParanoid" id="D8LBR4"/>
<dbReference type="PRINTS" id="PR00481">
    <property type="entry name" value="LAMNOPPTDASE"/>
</dbReference>
<evidence type="ECO:0000259" key="6">
    <source>
        <dbReference type="PROSITE" id="PS00631"/>
    </source>
</evidence>
<dbReference type="AlphaFoldDB" id="D8LBR4"/>
<keyword evidence="2" id="KW-0031">Aminopeptidase</keyword>
<dbReference type="InterPro" id="IPR000819">
    <property type="entry name" value="Peptidase_M17_C"/>
</dbReference>
<keyword evidence="8" id="KW-1185">Reference proteome</keyword>
<dbReference type="EMBL" id="FN649726">
    <property type="protein sequence ID" value="CBN76773.1"/>
    <property type="molecule type" value="Genomic_DNA"/>
</dbReference>
<dbReference type="InterPro" id="IPR011356">
    <property type="entry name" value="Leucine_aapep/pepB"/>
</dbReference>
<dbReference type="MEROPS" id="M17.A04"/>
<proteinExistence type="inferred from homology"/>
<sequence>MPISFHHVDELSSPPSNLICIDRKSVLASTTVSFASEHPGQAAFLRDIVSGLTPVCARPSTAETFFPRDSSGSSGSAAAASGGGSAAGPRRVALCALPEVCSRHNSPAQPHAIADCARSISGSGSVAVVMCLDHPSYAFAAGCAVARAFPLYSSTSRKRPGAGAASVPAPPPSRTVQVYLRVPVEAWGAVRADLSAAAEGIQLAARLVDTPPNVLSTTAFVEEALAVARGLPPSMCAVKVIRGDELEAQGFGGLYGVGKAAVEPPALVVLSYLPDGAAAGAAGAAGAGAGGSAAQTAAAGGVGGRGSVCFVGKGIIYDTGGLSIKTKTGMPGMKRDMGGAAAILGAFQAAVKAQMAAAAAAGSGSGGSGWVGGRRPLHALLCLAENSVAANATRPDDIHTLYSGRTVEINNTDAEGRLVLSDGVAYAARHLGPSVIIDMATLTGAQGVTTGRRHASVLSNDEALEKMAVECGRSSGDLVHPVVYCPEFFSEEFRSTVADMKNSVADRSNAQVSCAGQFIANHMEAFVAGPAAGGGRWLHCDMASPAHQGERATGYGVALLFSLLRSLDRETT</sequence>
<dbReference type="eggNOG" id="KOG2597">
    <property type="taxonomic scope" value="Eukaryota"/>
</dbReference>
<protein>
    <recommendedName>
        <fullName evidence="6">Cytosol aminopeptidase domain-containing protein</fullName>
    </recommendedName>
</protein>
<dbReference type="InterPro" id="IPR041417">
    <property type="entry name" value="NPEPL1_N"/>
</dbReference>
<keyword evidence="4" id="KW-0378">Hydrolase</keyword>
<dbReference type="Pfam" id="PF00883">
    <property type="entry name" value="Peptidase_M17"/>
    <property type="match status" value="3"/>
</dbReference>
<reference evidence="7 8" key="1">
    <citation type="journal article" date="2010" name="Nature">
        <title>The Ectocarpus genome and the independent evolution of multicellularity in brown algae.</title>
        <authorList>
            <person name="Cock J.M."/>
            <person name="Sterck L."/>
            <person name="Rouze P."/>
            <person name="Scornet D."/>
            <person name="Allen A.E."/>
            <person name="Amoutzias G."/>
            <person name="Anthouard V."/>
            <person name="Artiguenave F."/>
            <person name="Aury J.M."/>
            <person name="Badger J.H."/>
            <person name="Beszteri B."/>
            <person name="Billiau K."/>
            <person name="Bonnet E."/>
            <person name="Bothwell J.H."/>
            <person name="Bowler C."/>
            <person name="Boyen C."/>
            <person name="Brownlee C."/>
            <person name="Carrano C.J."/>
            <person name="Charrier B."/>
            <person name="Cho G.Y."/>
            <person name="Coelho S.M."/>
            <person name="Collen J."/>
            <person name="Corre E."/>
            <person name="Da Silva C."/>
            <person name="Delage L."/>
            <person name="Delaroque N."/>
            <person name="Dittami S.M."/>
            <person name="Doulbeau S."/>
            <person name="Elias M."/>
            <person name="Farnham G."/>
            <person name="Gachon C.M."/>
            <person name="Gschloessl B."/>
            <person name="Heesch S."/>
            <person name="Jabbari K."/>
            <person name="Jubin C."/>
            <person name="Kawai H."/>
            <person name="Kimura K."/>
            <person name="Kloareg B."/>
            <person name="Kupper F.C."/>
            <person name="Lang D."/>
            <person name="Le Bail A."/>
            <person name="Leblanc C."/>
            <person name="Lerouge P."/>
            <person name="Lohr M."/>
            <person name="Lopez P.J."/>
            <person name="Martens C."/>
            <person name="Maumus F."/>
            <person name="Michel G."/>
            <person name="Miranda-Saavedra D."/>
            <person name="Morales J."/>
            <person name="Moreau H."/>
            <person name="Motomura T."/>
            <person name="Nagasato C."/>
            <person name="Napoli C.A."/>
            <person name="Nelson D.R."/>
            <person name="Nyvall-Collen P."/>
            <person name="Peters A.F."/>
            <person name="Pommier C."/>
            <person name="Potin P."/>
            <person name="Poulain J."/>
            <person name="Quesneville H."/>
            <person name="Read B."/>
            <person name="Rensing S.A."/>
            <person name="Ritter A."/>
            <person name="Rousvoal S."/>
            <person name="Samanta M."/>
            <person name="Samson G."/>
            <person name="Schroeder D.C."/>
            <person name="Segurens B."/>
            <person name="Strittmatter M."/>
            <person name="Tonon T."/>
            <person name="Tregear J.W."/>
            <person name="Valentin K."/>
            <person name="von Dassow P."/>
            <person name="Yamagishi T."/>
            <person name="Van de Peer Y."/>
            <person name="Wincker P."/>
        </authorList>
    </citation>
    <scope>NUCLEOTIDE SEQUENCE [LARGE SCALE GENOMIC DNA]</scope>
    <source>
        <strain evidence="8">Ec32 / CCAP1310/4</strain>
    </source>
</reference>
<dbReference type="CDD" id="cd00433">
    <property type="entry name" value="Peptidase_M17"/>
    <property type="match status" value="1"/>
</dbReference>
<evidence type="ECO:0000256" key="3">
    <source>
        <dbReference type="ARBA" id="ARBA00022670"/>
    </source>
</evidence>
<dbReference type="OMA" id="LGKMDGP"/>
<feature type="domain" description="Cytosol aminopeptidase" evidence="6">
    <location>
        <begin position="411"/>
        <end position="418"/>
    </location>
</feature>
<evidence type="ECO:0000256" key="4">
    <source>
        <dbReference type="ARBA" id="ARBA00022801"/>
    </source>
</evidence>
<dbReference type="PANTHER" id="PTHR11963">
    <property type="entry name" value="LEUCINE AMINOPEPTIDASE-RELATED"/>
    <property type="match status" value="1"/>
</dbReference>
<accession>D8LBR4</accession>
<dbReference type="Gene3D" id="3.40.50.10590">
    <property type="entry name" value="Zn-dependent exopeptidases"/>
    <property type="match status" value="1"/>
</dbReference>
<evidence type="ECO:0000256" key="2">
    <source>
        <dbReference type="ARBA" id="ARBA00022438"/>
    </source>
</evidence>
<gene>
    <name evidence="7" type="ORF">Esi_0000_0602</name>
</gene>
<dbReference type="GO" id="GO:0070006">
    <property type="term" value="F:metalloaminopeptidase activity"/>
    <property type="evidence" value="ECO:0007669"/>
    <property type="project" value="InterPro"/>
</dbReference>
<organism evidence="7 8">
    <name type="scientific">Ectocarpus siliculosus</name>
    <name type="common">Brown alga</name>
    <name type="synonym">Conferva siliculosa</name>
    <dbReference type="NCBI Taxonomy" id="2880"/>
    <lineage>
        <taxon>Eukaryota</taxon>
        <taxon>Sar</taxon>
        <taxon>Stramenopiles</taxon>
        <taxon>Ochrophyta</taxon>
        <taxon>PX clade</taxon>
        <taxon>Phaeophyceae</taxon>
        <taxon>Ectocarpales</taxon>
        <taxon>Ectocarpaceae</taxon>
        <taxon>Ectocarpus</taxon>
    </lineage>
</organism>
<dbReference type="GO" id="GO:0006508">
    <property type="term" value="P:proteolysis"/>
    <property type="evidence" value="ECO:0007669"/>
    <property type="project" value="UniProtKB-KW"/>
</dbReference>
<keyword evidence="3" id="KW-0645">Protease</keyword>
<dbReference type="STRING" id="2880.D8LBR4"/>
<name>D8LBR4_ECTSI</name>
<feature type="region of interest" description="Disordered" evidence="5">
    <location>
        <begin position="66"/>
        <end position="88"/>
    </location>
</feature>
<comment type="similarity">
    <text evidence="1">Belongs to the peptidase M17 family.</text>
</comment>
<dbReference type="PANTHER" id="PTHR11963:SF4">
    <property type="entry name" value="AMINOPEPTIDASE NPEPL1-RELATED"/>
    <property type="match status" value="1"/>
</dbReference>
<evidence type="ECO:0000313" key="8">
    <source>
        <dbReference type="Proteomes" id="UP000002630"/>
    </source>
</evidence>
<dbReference type="GO" id="GO:0030145">
    <property type="term" value="F:manganese ion binding"/>
    <property type="evidence" value="ECO:0007669"/>
    <property type="project" value="InterPro"/>
</dbReference>
<evidence type="ECO:0000256" key="1">
    <source>
        <dbReference type="ARBA" id="ARBA00009528"/>
    </source>
</evidence>
<dbReference type="Proteomes" id="UP000002630">
    <property type="component" value="Linkage Group LG01"/>
</dbReference>
<dbReference type="SUPFAM" id="SSF53187">
    <property type="entry name" value="Zn-dependent exopeptidases"/>
    <property type="match status" value="1"/>
</dbReference>
<dbReference type="OrthoDB" id="412814at2759"/>
<evidence type="ECO:0000313" key="7">
    <source>
        <dbReference type="EMBL" id="CBN76773.1"/>
    </source>
</evidence>
<evidence type="ECO:0000256" key="5">
    <source>
        <dbReference type="SAM" id="MobiDB-lite"/>
    </source>
</evidence>
<dbReference type="GO" id="GO:0005737">
    <property type="term" value="C:cytoplasm"/>
    <property type="evidence" value="ECO:0007669"/>
    <property type="project" value="InterPro"/>
</dbReference>
<dbReference type="Pfam" id="PF18295">
    <property type="entry name" value="Pdase_M17_N2"/>
    <property type="match status" value="1"/>
</dbReference>
<dbReference type="PROSITE" id="PS00631">
    <property type="entry name" value="CYTOSOL_AP"/>
    <property type="match status" value="1"/>
</dbReference>
<dbReference type="EMBL" id="FN647682">
    <property type="protein sequence ID" value="CBN76773.1"/>
    <property type="molecule type" value="Genomic_DNA"/>
</dbReference>
<dbReference type="Gene3D" id="3.40.630.10">
    <property type="entry name" value="Zn peptidases"/>
    <property type="match status" value="1"/>
</dbReference>